<dbReference type="Gene3D" id="3.30.300.30">
    <property type="match status" value="2"/>
</dbReference>
<name>A0ABT4MJV7_9NOCA</name>
<dbReference type="InterPro" id="IPR036736">
    <property type="entry name" value="ACP-like_sf"/>
</dbReference>
<feature type="domain" description="Carrier" evidence="5">
    <location>
        <begin position="1613"/>
        <end position="1688"/>
    </location>
</feature>
<comment type="caution">
    <text evidence="6">The sequence shown here is derived from an EMBL/GenBank/DDBJ whole genome shotgun (WGS) entry which is preliminary data.</text>
</comment>
<gene>
    <name evidence="6" type="ORF">O4220_22395</name>
</gene>
<dbReference type="InterPro" id="IPR009081">
    <property type="entry name" value="PP-bd_ACP"/>
</dbReference>
<dbReference type="Gene3D" id="2.30.38.10">
    <property type="entry name" value="Luciferase, Domain 3"/>
    <property type="match status" value="2"/>
</dbReference>
<dbReference type="EMBL" id="JAPWIJ010000010">
    <property type="protein sequence ID" value="MCZ4521274.1"/>
    <property type="molecule type" value="Genomic_DNA"/>
</dbReference>
<dbReference type="RefSeq" id="WP_269607687.1">
    <property type="nucleotide sequence ID" value="NZ_JAPWIJ010000010.1"/>
</dbReference>
<dbReference type="PROSITE" id="PS50075">
    <property type="entry name" value="CARRIER"/>
    <property type="match status" value="2"/>
</dbReference>
<dbReference type="PROSITE" id="PS00012">
    <property type="entry name" value="PHOSPHOPANTETHEINE"/>
    <property type="match status" value="1"/>
</dbReference>
<dbReference type="SMART" id="SM00823">
    <property type="entry name" value="PKS_PP"/>
    <property type="match status" value="2"/>
</dbReference>
<reference evidence="6" key="1">
    <citation type="submission" date="2022-12" db="EMBL/GenBank/DDBJ databases">
        <authorList>
            <person name="Krivoruchko A.V."/>
            <person name="Elkin A."/>
        </authorList>
    </citation>
    <scope>NUCLEOTIDE SEQUENCE</scope>
    <source>
        <strain evidence="6">IEGM 1391</strain>
    </source>
</reference>
<dbReference type="Gene3D" id="3.30.559.10">
    <property type="entry name" value="Chloramphenicol acetyltransferase-like domain"/>
    <property type="match status" value="2"/>
</dbReference>
<dbReference type="Proteomes" id="UP001081071">
    <property type="component" value="Unassembled WGS sequence"/>
</dbReference>
<organism evidence="6 7">
    <name type="scientific">Rhodococcus ruber</name>
    <dbReference type="NCBI Taxonomy" id="1830"/>
    <lineage>
        <taxon>Bacteria</taxon>
        <taxon>Bacillati</taxon>
        <taxon>Actinomycetota</taxon>
        <taxon>Actinomycetes</taxon>
        <taxon>Mycobacteriales</taxon>
        <taxon>Nocardiaceae</taxon>
        <taxon>Rhodococcus</taxon>
    </lineage>
</organism>
<dbReference type="Gene3D" id="3.30.559.30">
    <property type="entry name" value="Nonribosomal peptide synthetase, condensation domain"/>
    <property type="match status" value="2"/>
</dbReference>
<feature type="compositionally biased region" description="Basic residues" evidence="4">
    <location>
        <begin position="19"/>
        <end position="31"/>
    </location>
</feature>
<dbReference type="Pfam" id="PF13193">
    <property type="entry name" value="AMP-binding_C"/>
    <property type="match status" value="1"/>
</dbReference>
<dbReference type="Pfam" id="PF00550">
    <property type="entry name" value="PP-binding"/>
    <property type="match status" value="2"/>
</dbReference>
<dbReference type="InterPro" id="IPR020806">
    <property type="entry name" value="PKS_PP-bd"/>
</dbReference>
<evidence type="ECO:0000313" key="7">
    <source>
        <dbReference type="Proteomes" id="UP001081071"/>
    </source>
</evidence>
<keyword evidence="3" id="KW-0597">Phosphoprotein</keyword>
<dbReference type="InterPro" id="IPR010071">
    <property type="entry name" value="AA_adenyl_dom"/>
</dbReference>
<evidence type="ECO:0000256" key="1">
    <source>
        <dbReference type="ARBA" id="ARBA00001957"/>
    </source>
</evidence>
<dbReference type="Gene3D" id="1.10.1200.10">
    <property type="entry name" value="ACP-like"/>
    <property type="match status" value="2"/>
</dbReference>
<dbReference type="InterPro" id="IPR006162">
    <property type="entry name" value="Ppantetheine_attach_site"/>
</dbReference>
<comment type="cofactor">
    <cofactor evidence="1">
        <name>pantetheine 4'-phosphate</name>
        <dbReference type="ChEBI" id="CHEBI:47942"/>
    </cofactor>
</comment>
<dbReference type="InterPro" id="IPR023213">
    <property type="entry name" value="CAT-like_dom_sf"/>
</dbReference>
<accession>A0ABT4MJV7</accession>
<protein>
    <submittedName>
        <fullName evidence="6">Amino acid adenylation domain-containing protein</fullName>
    </submittedName>
</protein>
<evidence type="ECO:0000259" key="5">
    <source>
        <dbReference type="PROSITE" id="PS50075"/>
    </source>
</evidence>
<keyword evidence="2" id="KW-0596">Phosphopantetheine</keyword>
<evidence type="ECO:0000313" key="6">
    <source>
        <dbReference type="EMBL" id="MCZ4521274.1"/>
    </source>
</evidence>
<dbReference type="PANTHER" id="PTHR45527">
    <property type="entry name" value="NONRIBOSOMAL PEPTIDE SYNTHETASE"/>
    <property type="match status" value="1"/>
</dbReference>
<dbReference type="SUPFAM" id="SSF56801">
    <property type="entry name" value="Acetyl-CoA synthetase-like"/>
    <property type="match status" value="2"/>
</dbReference>
<dbReference type="InterPro" id="IPR000873">
    <property type="entry name" value="AMP-dep_synth/lig_dom"/>
</dbReference>
<sequence>MSEDGSTGNSSETTGRAGGRPKRARPTRTRPTRTPMLPNLLAAAVEKNPQGIAVVDRDRSMTYSQLDAASSKLARVLIARDVGPEKFVALAVTRSIESLLTVWAVAKTGAAFVPIDPNYPAARVEHMVSDSGVQMGITVGEFESRLPGSVRWIVLDAPDTIAALGEESGDPIVAADRTGAIVPSNLAYVIYTSGSTGVPKGVAVSQAGLAPLTATLVEYYELDSRSRTLHFASPSFDASVLELLMAVGAGSTMVIVAPGVYGGSDLADVVRDGHVSHAFITPAALTSLDPEDVPDLRVLGVGGEAVSGELVSKWAPSRQLHNVYGPTETTIASNMSQPLIAGEPVVLGSSTQGMTYYVLDDRLRQVPSGVAGELYLTGPGVARGYHRRFGLTAARFVANPYATAGEANDARLYRTGDTVRWREGASGRTLEYIGRNDFQVQIRGFRVELGEIDAALESVGGIDFAVTVSRANAAGTMVLAAYVKATPGTDLNIGAVLDAVAVKLPAHMIPAVVTELDSIPLTPIGKLDRDALPEPVFEVVEYRAPITDTEHLVAEIFAELLGSDRVGLDDNFFENGGNSLVATQVVARLGSALGKRLPARMVFESPTVVALAKSADSAGRVLTGPTLGPRERPNSIPLSMAQQRMWFLNRFDPDSAANNVPVVLRISGELDEPALSAAVLDVISRHEVLRTVYPELDGVGHQVIRPVGEHDRSLFRSTASASETERSVLNFLSAGFDVTQEIPFRVGLFTVTDDGTHVLVLVAHHIAADGSSMAPLARDVMTAYAARVAGTAPSWAPLAVQYADYALWQRELLGSADDPRSLQSAQIAFWRERLAEIPDQIPLPTDRPRPSVWSSRGALVSFALNATQHAGIVRLAQANGATVFMVVHAALSVALARLTAEDDIAIGAPVAGRGEEVLDDVIGMFVNTVVLRAEIDRNESFGGLLGRLVGSDLSAFDHADVPFERLVEALDPPRSQGRHPLVQVALFFQNFARTSLQLPGLTVDEFGSAPVSAKFDLQFTLGEMQSSTGGSAGLHGEIIYATDLFDESTVQSFAQRFLSVVDAVVADDGVRVGDIEIVSAAERAALLEDWRGPTAELGPADELLLDGFDNHVESTPDATALVLGDTTLTYRELNSRVESVARGLVALGAGPESTVALAMRRSIELVVGMYAVLRAGAAYVPIDPEQPAERTGYIVETAQPLCVLTTRTDGFSAPDGTPALLIDELAAAGPSTGGGGVRRVVRGDNTAYVIFTSGSTGRPKGVAVSHRAIVNEMAWMQQQYSIASEDVYLQKTATTFDVSLWGFFLPLRVGATLVLTAPGAQREPAELANLIAETGATLTDFVPSMLSVFGESVTAGLLDTLREIFVIGEALPARAIEVFRTKSAARVHNLYGPTEAAVSITFADVTEHDTEEDSSVPIGVPQTNSEILVLDSRLRPVPAGVAGELYLAGTQLARGYVSRADLTSERFVAHAFASNGERMYRTGDLVRWSVADGVKGAGTLEYIGRTDFQVKFRGQRIELGDIESAMSTHPGVSSAVVVVAHGPAGDILVGYLVPSVGATVDVGEVTRTLSGALPGYMVPTALVVLDSLPLNPAGKLDRRMLPAPVFETTEYRAPTDDLEVTIAAVFGQVLGVDRVGLDDDFFGLGGNSLIATQLVSRLGAELGLRVSVRTVFETSTVESLAGAVRRLDRNERPVGPVATPRPEHLPLARSQERIWEANQLSQDALWNMPFALSVHGPFDVAALRAAVRDLVSRHESLRTVYPDSDRGPHQRILSIDSGLEPIEVVQVSTERLDSALDEFMWGSFDIRHEVPLRVRVFQTTPSDVVIAIVVQHMSADGYSLGIMSRHLVEAYVARSTGTAPEWEPEVIQYADYVLWDRKLMGDADDSSSEMHRQISYWLDKLDGIPDRYELPSSVTPPAVPSTRGSMSPVVIDAESHAGLVALSERTGASLYMVLHAALSLFIGRVSGQDDVVIATAVANRSTPDLEPIVGNFADDIAIRVDVHSDEEPDALIARVREELLSAFDHSSIGVAEIERALGLVGDDFRPLYQVILILQRALEVTATEQRDVDESIPTIVQIPVGNEYARHELEFSIRDSYDENGVPKGISGGVIYAVDYFDAASAAALVDGFVAVAKTWAREELARLG</sequence>
<evidence type="ECO:0000256" key="3">
    <source>
        <dbReference type="ARBA" id="ARBA00022553"/>
    </source>
</evidence>
<evidence type="ECO:0000256" key="4">
    <source>
        <dbReference type="SAM" id="MobiDB-lite"/>
    </source>
</evidence>
<proteinExistence type="predicted"/>
<dbReference type="NCBIfam" id="NF003417">
    <property type="entry name" value="PRK04813.1"/>
    <property type="match status" value="2"/>
</dbReference>
<dbReference type="PROSITE" id="PS00455">
    <property type="entry name" value="AMP_BINDING"/>
    <property type="match status" value="2"/>
</dbReference>
<dbReference type="Pfam" id="PF00668">
    <property type="entry name" value="Condensation"/>
    <property type="match status" value="2"/>
</dbReference>
<dbReference type="InterPro" id="IPR045851">
    <property type="entry name" value="AMP-bd_C_sf"/>
</dbReference>
<keyword evidence="7" id="KW-1185">Reference proteome</keyword>
<dbReference type="PANTHER" id="PTHR45527:SF1">
    <property type="entry name" value="FATTY ACID SYNTHASE"/>
    <property type="match status" value="1"/>
</dbReference>
<dbReference type="InterPro" id="IPR020845">
    <property type="entry name" value="AMP-binding_CS"/>
</dbReference>
<dbReference type="InterPro" id="IPR001242">
    <property type="entry name" value="Condensation_dom"/>
</dbReference>
<feature type="region of interest" description="Disordered" evidence="4">
    <location>
        <begin position="1"/>
        <end position="34"/>
    </location>
</feature>
<dbReference type="CDD" id="cd19540">
    <property type="entry name" value="LCL_NRPS-like"/>
    <property type="match status" value="1"/>
</dbReference>
<dbReference type="InterPro" id="IPR025110">
    <property type="entry name" value="AMP-bd_C"/>
</dbReference>
<dbReference type="CDD" id="cd05930">
    <property type="entry name" value="A_NRPS"/>
    <property type="match status" value="1"/>
</dbReference>
<evidence type="ECO:0000256" key="2">
    <source>
        <dbReference type="ARBA" id="ARBA00022450"/>
    </source>
</evidence>
<dbReference type="SUPFAM" id="SSF52777">
    <property type="entry name" value="CoA-dependent acyltransferases"/>
    <property type="match status" value="4"/>
</dbReference>
<dbReference type="NCBIfam" id="TIGR01733">
    <property type="entry name" value="AA-adenyl-dom"/>
    <property type="match status" value="2"/>
</dbReference>
<dbReference type="Gene3D" id="3.40.50.980">
    <property type="match status" value="4"/>
</dbReference>
<dbReference type="SUPFAM" id="SSF47336">
    <property type="entry name" value="ACP-like"/>
    <property type="match status" value="2"/>
</dbReference>
<dbReference type="Pfam" id="PF00501">
    <property type="entry name" value="AMP-binding"/>
    <property type="match status" value="2"/>
</dbReference>
<feature type="domain" description="Carrier" evidence="5">
    <location>
        <begin position="544"/>
        <end position="619"/>
    </location>
</feature>
<feature type="compositionally biased region" description="Polar residues" evidence="4">
    <location>
        <begin position="1"/>
        <end position="12"/>
    </location>
</feature>